<evidence type="ECO:0000259" key="5">
    <source>
        <dbReference type="PROSITE" id="PS50102"/>
    </source>
</evidence>
<feature type="region of interest" description="Disordered" evidence="3">
    <location>
        <begin position="513"/>
        <end position="590"/>
    </location>
</feature>
<feature type="transmembrane region" description="Helical" evidence="4">
    <location>
        <begin position="810"/>
        <end position="829"/>
    </location>
</feature>
<feature type="compositionally biased region" description="Basic and acidic residues" evidence="3">
    <location>
        <begin position="547"/>
        <end position="590"/>
    </location>
</feature>
<evidence type="ECO:0000256" key="3">
    <source>
        <dbReference type="SAM" id="MobiDB-lite"/>
    </source>
</evidence>
<dbReference type="SUPFAM" id="SSF54928">
    <property type="entry name" value="RNA-binding domain, RBD"/>
    <property type="match status" value="1"/>
</dbReference>
<keyword evidence="7" id="KW-1185">Reference proteome</keyword>
<dbReference type="InterPro" id="IPR012677">
    <property type="entry name" value="Nucleotide-bd_a/b_plait_sf"/>
</dbReference>
<dbReference type="GO" id="GO:0003723">
    <property type="term" value="F:RNA binding"/>
    <property type="evidence" value="ECO:0007669"/>
    <property type="project" value="UniProtKB-UniRule"/>
</dbReference>
<evidence type="ECO:0000256" key="2">
    <source>
        <dbReference type="PROSITE-ProRule" id="PRU00176"/>
    </source>
</evidence>
<keyword evidence="4" id="KW-0812">Transmembrane</keyword>
<dbReference type="InterPro" id="IPR034772">
    <property type="entry name" value="CPSF6/7"/>
</dbReference>
<keyword evidence="2" id="KW-0694">RNA-binding</keyword>
<feature type="region of interest" description="Disordered" evidence="3">
    <location>
        <begin position="372"/>
        <end position="393"/>
    </location>
</feature>
<comment type="similarity">
    <text evidence="1">Belongs to the RRM CPSF6/7 family.</text>
</comment>
<feature type="transmembrane region" description="Helical" evidence="4">
    <location>
        <begin position="712"/>
        <end position="731"/>
    </location>
</feature>
<feature type="transmembrane region" description="Helical" evidence="4">
    <location>
        <begin position="655"/>
        <end position="678"/>
    </location>
</feature>
<keyword evidence="4" id="KW-0472">Membrane</keyword>
<evidence type="ECO:0000313" key="7">
    <source>
        <dbReference type="Proteomes" id="UP000655225"/>
    </source>
</evidence>
<dbReference type="InterPro" id="IPR000504">
    <property type="entry name" value="RRM_dom"/>
</dbReference>
<feature type="domain" description="RRM" evidence="5">
    <location>
        <begin position="234"/>
        <end position="312"/>
    </location>
</feature>
<dbReference type="EMBL" id="JABCRI010000010">
    <property type="protein sequence ID" value="KAF8399826.1"/>
    <property type="molecule type" value="Genomic_DNA"/>
</dbReference>
<dbReference type="PROSITE" id="PS50102">
    <property type="entry name" value="RRM"/>
    <property type="match status" value="1"/>
</dbReference>
<dbReference type="OMA" id="RXAVENG"/>
<organism evidence="6 7">
    <name type="scientific">Tetracentron sinense</name>
    <name type="common">Spur-leaf</name>
    <dbReference type="NCBI Taxonomy" id="13715"/>
    <lineage>
        <taxon>Eukaryota</taxon>
        <taxon>Viridiplantae</taxon>
        <taxon>Streptophyta</taxon>
        <taxon>Embryophyta</taxon>
        <taxon>Tracheophyta</taxon>
        <taxon>Spermatophyta</taxon>
        <taxon>Magnoliopsida</taxon>
        <taxon>Trochodendrales</taxon>
        <taxon>Trochodendraceae</taxon>
        <taxon>Tetracentron</taxon>
    </lineage>
</organism>
<feature type="region of interest" description="Disordered" evidence="3">
    <location>
        <begin position="614"/>
        <end position="634"/>
    </location>
</feature>
<dbReference type="InterPro" id="IPR035979">
    <property type="entry name" value="RBD_domain_sf"/>
</dbReference>
<protein>
    <recommendedName>
        <fullName evidence="5">RRM domain-containing protein</fullName>
    </recommendedName>
</protein>
<evidence type="ECO:0000313" key="6">
    <source>
        <dbReference type="EMBL" id="KAF8399826.1"/>
    </source>
</evidence>
<feature type="compositionally biased region" description="Acidic residues" evidence="3">
    <location>
        <begin position="1"/>
        <end position="16"/>
    </location>
</feature>
<sequence length="830" mass="87865">MDPMAEEQLDYEDEEYGGGQKTQYQGGGAISALADEELMVEDDEYDDLYNDVNVGEGFLQLHGSEAPVSLSGPGNGELQALKTDVPGSRVLESGGPREASIPGVGMERKDSNTGASFPEQKKGRFMAGKGLEEGTGDYPDGLSQKGRILEMAPDAQVGNLGFRESTSMPPRTGVAPSEMPGKFASGSLTLPNSGIGGPRGAPQMPPNRMGMSVNANRPTVNEIPTRPSVENGTTMIFVGELHWWTTDAELESVLSQYGRVKEIKFFDERASGKSKGYCQVEFYDATAAAACKEGMNGHIFNGRACVVAFASPQTLKQMGSAYLNKSQAQTQSQPQGRRFTNEGVGRGSTMNYSGGDAGRNYGKIGWGRGGQGILNRGPGGGGPMRGRGGAIGAKNMIGSTGGVGGSTIGGGPYGQGLAGPALGGPAGGLMHPQTMMGAGFDPTFMGRGGGYGGFPGPAFPGMIPSFPAVNTMGLPGVAPHVNPAFFGRGMSANGMAMMGSSGMDGHHAGMWTDTSMGGWGGEEQGRRTRESSYGGDDRASDYGYVEPSHEKGGRTNAVSREKERSSERDWSGNTERRHRDEREQDWDRSDRDHRYREEKDGYRDSRQRDRDFVNEDDWDRGQSSRSRSRSHMMQEEDHRFYEGHRFYAVSFTLHWWLQLHLPLLFLVSVHPPTAGVCFRMEKEVLHSQESPLYPSISLLIPTLQASPMARQIIVGLALIVLAIVASVSAQAPSDAPTMAADTVFSPADSVSSPPAPGPDSSDTVGDLSPAGDVIEAPISGPSAGGADGVDMGPSASLAEGPVAHRSHNGASAHGFSAVAVVAAVGGFFFF</sequence>
<dbReference type="Gene3D" id="3.30.70.330">
    <property type="match status" value="1"/>
</dbReference>
<dbReference type="Pfam" id="PF00076">
    <property type="entry name" value="RRM_1"/>
    <property type="match status" value="1"/>
</dbReference>
<accession>A0A835DE49</accession>
<dbReference type="OrthoDB" id="439808at2759"/>
<reference evidence="6 7" key="1">
    <citation type="submission" date="2020-04" db="EMBL/GenBank/DDBJ databases">
        <title>Plant Genome Project.</title>
        <authorList>
            <person name="Zhang R.-G."/>
        </authorList>
    </citation>
    <scope>NUCLEOTIDE SEQUENCE [LARGE SCALE GENOMIC DNA]</scope>
    <source>
        <strain evidence="6">YNK0</strain>
        <tissue evidence="6">Leaf</tissue>
    </source>
</reference>
<dbReference type="SMART" id="SM00360">
    <property type="entry name" value="RRM"/>
    <property type="match status" value="1"/>
</dbReference>
<evidence type="ECO:0000256" key="1">
    <source>
        <dbReference type="ARBA" id="ARBA00006265"/>
    </source>
</evidence>
<feature type="region of interest" description="Disordered" evidence="3">
    <location>
        <begin position="1"/>
        <end position="24"/>
    </location>
</feature>
<dbReference type="CDD" id="cd12372">
    <property type="entry name" value="RRM_CFIm68_CFIm59"/>
    <property type="match status" value="1"/>
</dbReference>
<proteinExistence type="inferred from homology"/>
<dbReference type="Proteomes" id="UP000655225">
    <property type="component" value="Unassembled WGS sequence"/>
</dbReference>
<comment type="caution">
    <text evidence="6">The sequence shown here is derived from an EMBL/GenBank/DDBJ whole genome shotgun (WGS) entry which is preliminary data.</text>
</comment>
<feature type="compositionally biased region" description="Polar residues" evidence="3">
    <location>
        <begin position="325"/>
        <end position="335"/>
    </location>
</feature>
<feature type="compositionally biased region" description="Basic and acidic residues" evidence="3">
    <location>
        <begin position="523"/>
        <end position="540"/>
    </location>
</feature>
<dbReference type="GO" id="GO:0005634">
    <property type="term" value="C:nucleus"/>
    <property type="evidence" value="ECO:0007669"/>
    <property type="project" value="UniProtKB-SubCell"/>
</dbReference>
<dbReference type="GO" id="GO:0006397">
    <property type="term" value="P:mRNA processing"/>
    <property type="evidence" value="ECO:0007669"/>
    <property type="project" value="UniProtKB-KW"/>
</dbReference>
<dbReference type="PANTHER" id="PTHR23204">
    <property type="entry name" value="CLEAVAGE AND POLYADENYLATION SPECIFIC FACTOR"/>
    <property type="match status" value="1"/>
</dbReference>
<gene>
    <name evidence="6" type="ORF">HHK36_015698</name>
</gene>
<evidence type="ECO:0000256" key="4">
    <source>
        <dbReference type="SAM" id="Phobius"/>
    </source>
</evidence>
<feature type="compositionally biased region" description="Low complexity" evidence="3">
    <location>
        <begin position="745"/>
        <end position="762"/>
    </location>
</feature>
<dbReference type="AlphaFoldDB" id="A0A835DE49"/>
<keyword evidence="4" id="KW-1133">Transmembrane helix</keyword>
<feature type="region of interest" description="Disordered" evidence="3">
    <location>
        <begin position="87"/>
        <end position="123"/>
    </location>
</feature>
<feature type="compositionally biased region" description="Gly residues" evidence="3">
    <location>
        <begin position="372"/>
        <end position="391"/>
    </location>
</feature>
<feature type="region of interest" description="Disordered" evidence="3">
    <location>
        <begin position="325"/>
        <end position="356"/>
    </location>
</feature>
<feature type="region of interest" description="Disordered" evidence="3">
    <location>
        <begin position="745"/>
        <end position="802"/>
    </location>
</feature>
<name>A0A835DE49_TETSI</name>